<evidence type="ECO:0000259" key="8">
    <source>
        <dbReference type="Pfam" id="PF02687"/>
    </source>
</evidence>
<keyword evidence="4 7" id="KW-0812">Transmembrane</keyword>
<evidence type="ECO:0000256" key="4">
    <source>
        <dbReference type="ARBA" id="ARBA00022692"/>
    </source>
</evidence>
<evidence type="ECO:0000259" key="9">
    <source>
        <dbReference type="Pfam" id="PF12704"/>
    </source>
</evidence>
<feature type="transmembrane region" description="Helical" evidence="7">
    <location>
        <begin position="320"/>
        <end position="353"/>
    </location>
</feature>
<reference evidence="10 11" key="1">
    <citation type="submission" date="2020-01" db="EMBL/GenBank/DDBJ databases">
        <title>Complete genome sequence of Chitinophaga sp. H33E-04 isolated from quinoa roots.</title>
        <authorList>
            <person name="Weon H.-Y."/>
            <person name="Lee S.A."/>
        </authorList>
    </citation>
    <scope>NUCLEOTIDE SEQUENCE [LARGE SCALE GENOMIC DNA]</scope>
    <source>
        <strain evidence="10 11">H33E-04</strain>
    </source>
</reference>
<keyword evidence="5 7" id="KW-1133">Transmembrane helix</keyword>
<keyword evidence="3" id="KW-1003">Cell membrane</keyword>
<feature type="domain" description="ABC3 transporter permease C-terminal" evidence="8">
    <location>
        <begin position="279"/>
        <end position="402"/>
    </location>
</feature>
<dbReference type="InterPro" id="IPR003838">
    <property type="entry name" value="ABC3_permease_C"/>
</dbReference>
<evidence type="ECO:0000313" key="10">
    <source>
        <dbReference type="EMBL" id="QHS61350.1"/>
    </source>
</evidence>
<name>A0A6B9ZG49_9BACT</name>
<dbReference type="Pfam" id="PF02687">
    <property type="entry name" value="FtsX"/>
    <property type="match status" value="1"/>
</dbReference>
<keyword evidence="11" id="KW-1185">Reference proteome</keyword>
<gene>
    <name evidence="10" type="ORF">GWR21_17620</name>
</gene>
<sequence>MIWQFASRYFRAKKSTNAINIIAWVSVSAIAVGAGALIVILSVFNGFEGLVKSLYSTFYPSVKISAVSGKSITLSPDQLKQISGVKGVAYITEVVEEKAVLRYGQGDQTIAILKGVDSNYNKVAAVDKSMEQGKFNTGSENDGYSAILGIELAMALGVDIERDLTPLSVYLPRRNVTSVTTPEDALGSGILYPAGSFNIQQEFNSKYVLTNIAFMRGLLGMNEHEMSALEVKGVSGLDDNVLKRRLKELLGDRFTIETRYEQNQALYAIMQTEKWAVYVIMSFILVIAAFNMIGCLYMLVMEKQKDITILKAMGARPQLITRIFLAEGMIIAGIGTLIGFGISILFCVLQQHFGLIKLEEDSFLVNAYPVSMHVSDFLLVSVTIIVIAGAASWYPARRAGRQAIELKAT</sequence>
<evidence type="ECO:0000256" key="1">
    <source>
        <dbReference type="ARBA" id="ARBA00004651"/>
    </source>
</evidence>
<dbReference type="InterPro" id="IPR051447">
    <property type="entry name" value="Lipoprotein-release_system"/>
</dbReference>
<comment type="subcellular location">
    <subcellularLocation>
        <location evidence="1">Cell membrane</location>
        <topology evidence="1">Multi-pass membrane protein</topology>
    </subcellularLocation>
</comment>
<evidence type="ECO:0000256" key="2">
    <source>
        <dbReference type="ARBA" id="ARBA00005236"/>
    </source>
</evidence>
<feature type="transmembrane region" description="Helical" evidence="7">
    <location>
        <begin position="21"/>
        <end position="44"/>
    </location>
</feature>
<evidence type="ECO:0000256" key="7">
    <source>
        <dbReference type="SAM" id="Phobius"/>
    </source>
</evidence>
<dbReference type="EMBL" id="CP048113">
    <property type="protein sequence ID" value="QHS61350.1"/>
    <property type="molecule type" value="Genomic_DNA"/>
</dbReference>
<dbReference type="PANTHER" id="PTHR30489:SF0">
    <property type="entry name" value="LIPOPROTEIN-RELEASING SYSTEM TRANSMEMBRANE PROTEIN LOLE"/>
    <property type="match status" value="1"/>
</dbReference>
<dbReference type="Proteomes" id="UP000476411">
    <property type="component" value="Chromosome"/>
</dbReference>
<accession>A0A6B9ZG49</accession>
<proteinExistence type="inferred from homology"/>
<dbReference type="AlphaFoldDB" id="A0A6B9ZG49"/>
<feature type="transmembrane region" description="Helical" evidence="7">
    <location>
        <begin position="373"/>
        <end position="394"/>
    </location>
</feature>
<dbReference type="PANTHER" id="PTHR30489">
    <property type="entry name" value="LIPOPROTEIN-RELEASING SYSTEM TRANSMEMBRANE PROTEIN LOLE"/>
    <property type="match status" value="1"/>
</dbReference>
<evidence type="ECO:0000256" key="5">
    <source>
        <dbReference type="ARBA" id="ARBA00022989"/>
    </source>
</evidence>
<organism evidence="10 11">
    <name type="scientific">Chitinophaga agri</name>
    <dbReference type="NCBI Taxonomy" id="2703787"/>
    <lineage>
        <taxon>Bacteria</taxon>
        <taxon>Pseudomonadati</taxon>
        <taxon>Bacteroidota</taxon>
        <taxon>Chitinophagia</taxon>
        <taxon>Chitinophagales</taxon>
        <taxon>Chitinophagaceae</taxon>
        <taxon>Chitinophaga</taxon>
    </lineage>
</organism>
<protein>
    <submittedName>
        <fullName evidence="10">FtsX-like permease family protein</fullName>
    </submittedName>
</protein>
<feature type="transmembrane region" description="Helical" evidence="7">
    <location>
        <begin position="275"/>
        <end position="300"/>
    </location>
</feature>
<dbReference type="GO" id="GO:0098797">
    <property type="term" value="C:plasma membrane protein complex"/>
    <property type="evidence" value="ECO:0007669"/>
    <property type="project" value="TreeGrafter"/>
</dbReference>
<evidence type="ECO:0000256" key="6">
    <source>
        <dbReference type="ARBA" id="ARBA00023136"/>
    </source>
</evidence>
<dbReference type="GO" id="GO:0044874">
    <property type="term" value="P:lipoprotein localization to outer membrane"/>
    <property type="evidence" value="ECO:0007669"/>
    <property type="project" value="TreeGrafter"/>
</dbReference>
<dbReference type="RefSeq" id="WP_162333021.1">
    <property type="nucleotide sequence ID" value="NZ_CP048113.1"/>
</dbReference>
<keyword evidence="6 7" id="KW-0472">Membrane</keyword>
<dbReference type="Pfam" id="PF12704">
    <property type="entry name" value="MacB_PCD"/>
    <property type="match status" value="1"/>
</dbReference>
<evidence type="ECO:0000313" key="11">
    <source>
        <dbReference type="Proteomes" id="UP000476411"/>
    </source>
</evidence>
<feature type="domain" description="MacB-like periplasmic core" evidence="9">
    <location>
        <begin position="25"/>
        <end position="157"/>
    </location>
</feature>
<evidence type="ECO:0000256" key="3">
    <source>
        <dbReference type="ARBA" id="ARBA00022475"/>
    </source>
</evidence>
<dbReference type="InterPro" id="IPR025857">
    <property type="entry name" value="MacB_PCD"/>
</dbReference>
<comment type="similarity">
    <text evidence="2">Belongs to the ABC-4 integral membrane protein family. LolC/E subfamily.</text>
</comment>
<dbReference type="KEGG" id="chih:GWR21_17620"/>